<evidence type="ECO:0000259" key="2">
    <source>
        <dbReference type="Pfam" id="PF07179"/>
    </source>
</evidence>
<reference evidence="3 4" key="1">
    <citation type="submission" date="2018-03" db="EMBL/GenBank/DDBJ databases">
        <title>Cereibacter changlensis.</title>
        <authorList>
            <person name="Meyer T.E."/>
            <person name="Miller S."/>
            <person name="Lodha T."/>
            <person name="Gandham S."/>
            <person name="Chintalapati S."/>
            <person name="Chintalapati V.R."/>
        </authorList>
    </citation>
    <scope>NUCLEOTIDE SEQUENCE [LARGE SCALE GENOMIC DNA]</scope>
    <source>
        <strain evidence="3 4">JA139</strain>
    </source>
</reference>
<sequence>MTALDTAHAAMEAAPEDDAARLAFYERLADGELFLLLESEAEGEVLTPKVFDLEDGPVVLVFDAEDRLSAFTGIPAPYAALPGRVVAAHLAGKGIGLGLNLGTAPSSMLLPAEAVDWLAETILHGPDQLEALPESFHAPAVPERLLTGLDAKLARAGGMASHALLAGVTYEGGRRGHMLAFVDAPLAAEAALARAAAEALTFSGVEAGEMDVTFLAAQDPATAAMQRVALRFDLPVIEAPEPAQPQAPGMDPNRPPILR</sequence>
<accession>A0A2T4JUJ9</accession>
<dbReference type="RefSeq" id="WP_107664085.1">
    <property type="nucleotide sequence ID" value="NZ_PZKG01000046.1"/>
</dbReference>
<name>A0A2T4JUJ9_9RHOB</name>
<comment type="caution">
    <text evidence="3">The sequence shown here is derived from an EMBL/GenBank/DDBJ whole genome shotgun (WGS) entry which is preliminary data.</text>
</comment>
<dbReference type="Pfam" id="PF07179">
    <property type="entry name" value="SseB"/>
    <property type="match status" value="1"/>
</dbReference>
<gene>
    <name evidence="3" type="ORF">C5F48_11645</name>
</gene>
<dbReference type="Proteomes" id="UP000241010">
    <property type="component" value="Unassembled WGS sequence"/>
</dbReference>
<feature type="compositionally biased region" description="Low complexity" evidence="1">
    <location>
        <begin position="239"/>
        <end position="248"/>
    </location>
</feature>
<dbReference type="OrthoDB" id="7831317at2"/>
<proteinExistence type="predicted"/>
<keyword evidence="4" id="KW-1185">Reference proteome</keyword>
<evidence type="ECO:0000313" key="3">
    <source>
        <dbReference type="EMBL" id="PTE21574.1"/>
    </source>
</evidence>
<organism evidence="3 4">
    <name type="scientific">Cereibacter changlensis JA139</name>
    <dbReference type="NCBI Taxonomy" id="1188249"/>
    <lineage>
        <taxon>Bacteria</taxon>
        <taxon>Pseudomonadati</taxon>
        <taxon>Pseudomonadota</taxon>
        <taxon>Alphaproteobacteria</taxon>
        <taxon>Rhodobacterales</taxon>
        <taxon>Paracoccaceae</taxon>
        <taxon>Cereibacter</taxon>
    </lineage>
</organism>
<protein>
    <recommendedName>
        <fullName evidence="2">SseB protein N-terminal domain-containing protein</fullName>
    </recommendedName>
</protein>
<dbReference type="AlphaFoldDB" id="A0A2T4JUJ9"/>
<evidence type="ECO:0000313" key="4">
    <source>
        <dbReference type="Proteomes" id="UP000241010"/>
    </source>
</evidence>
<dbReference type="InterPro" id="IPR009839">
    <property type="entry name" value="SseB_N"/>
</dbReference>
<evidence type="ECO:0000256" key="1">
    <source>
        <dbReference type="SAM" id="MobiDB-lite"/>
    </source>
</evidence>
<feature type="domain" description="SseB protein N-terminal" evidence="2">
    <location>
        <begin position="9"/>
        <end position="117"/>
    </location>
</feature>
<feature type="region of interest" description="Disordered" evidence="1">
    <location>
        <begin position="239"/>
        <end position="259"/>
    </location>
</feature>
<dbReference type="EMBL" id="PZKG01000046">
    <property type="protein sequence ID" value="PTE21574.1"/>
    <property type="molecule type" value="Genomic_DNA"/>
</dbReference>